<dbReference type="InterPro" id="IPR050769">
    <property type="entry name" value="NAT_camello-type"/>
</dbReference>
<reference evidence="5" key="1">
    <citation type="journal article" date="2023" name="BMC Genomics">
        <title>Chromosome-level genome assemblies of Cutaneotrichosporon spp. (Trichosporonales, Basidiomycota) reveal imbalanced evolution between nucleotide sequences and chromosome synteny.</title>
        <authorList>
            <person name="Kobayashi Y."/>
            <person name="Kayamori A."/>
            <person name="Aoki K."/>
            <person name="Shiwa Y."/>
            <person name="Matsutani M."/>
            <person name="Fujita N."/>
            <person name="Sugita T."/>
            <person name="Iwasaki W."/>
            <person name="Tanaka N."/>
            <person name="Takashima M."/>
        </authorList>
    </citation>
    <scope>NUCLEOTIDE SEQUENCE</scope>
    <source>
        <strain evidence="5">HIS016</strain>
    </source>
</reference>
<dbReference type="Proteomes" id="UP001222932">
    <property type="component" value="Unassembled WGS sequence"/>
</dbReference>
<dbReference type="InterPro" id="IPR016181">
    <property type="entry name" value="Acyl_CoA_acyltransferase"/>
</dbReference>
<keyword evidence="3" id="KW-0812">Transmembrane</keyword>
<dbReference type="CDD" id="cd04301">
    <property type="entry name" value="NAT_SF"/>
    <property type="match status" value="1"/>
</dbReference>
<organism evidence="5 6">
    <name type="scientific">Cutaneotrichosporon spelunceum</name>
    <dbReference type="NCBI Taxonomy" id="1672016"/>
    <lineage>
        <taxon>Eukaryota</taxon>
        <taxon>Fungi</taxon>
        <taxon>Dikarya</taxon>
        <taxon>Basidiomycota</taxon>
        <taxon>Agaricomycotina</taxon>
        <taxon>Tremellomycetes</taxon>
        <taxon>Trichosporonales</taxon>
        <taxon>Trichosporonaceae</taxon>
        <taxon>Cutaneotrichosporon</taxon>
    </lineage>
</organism>
<accession>A0AAD3TQP4</accession>
<dbReference type="PANTHER" id="PTHR13947">
    <property type="entry name" value="GNAT FAMILY N-ACETYLTRANSFERASE"/>
    <property type="match status" value="1"/>
</dbReference>
<evidence type="ECO:0000259" key="4">
    <source>
        <dbReference type="PROSITE" id="PS51186"/>
    </source>
</evidence>
<dbReference type="Pfam" id="PF00583">
    <property type="entry name" value="Acetyltransf_1"/>
    <property type="match status" value="1"/>
</dbReference>
<evidence type="ECO:0000313" key="6">
    <source>
        <dbReference type="Proteomes" id="UP001222932"/>
    </source>
</evidence>
<proteinExistence type="predicted"/>
<feature type="transmembrane region" description="Helical" evidence="3">
    <location>
        <begin position="88"/>
        <end position="109"/>
    </location>
</feature>
<keyword evidence="3" id="KW-0472">Membrane</keyword>
<dbReference type="InterPro" id="IPR000182">
    <property type="entry name" value="GNAT_dom"/>
</dbReference>
<evidence type="ECO:0000256" key="1">
    <source>
        <dbReference type="ARBA" id="ARBA00022679"/>
    </source>
</evidence>
<keyword evidence="6" id="KW-1185">Reference proteome</keyword>
<dbReference type="SUPFAM" id="SSF55729">
    <property type="entry name" value="Acyl-CoA N-acyltransferases (Nat)"/>
    <property type="match status" value="1"/>
</dbReference>
<sequence length="349" mass="38588">MSTTKPVDSASATEPEPQEGRDYIRPIESRDRMAVEQIVAQSYMEDLSAANNQFYRSPLMFVSIIILGFAVNHLMGLDKVPINSPIGYAQYLIGPCMVLLPTLAAIGWLQKPSFDKKLKAAVTGWNEGLLEEYYKPDPGAISGAWVFEHKDTIAGTLVLDARNAGHAIAPPSPESGEPVKEGFMEGLRRRAKAQPSGDYTPPRTAEIRHVNVLAEYRRHGVATELIGNALDMAFGLAPGDNEASDSGKQATVQRVIAMTSPFTAGGDRVWEKMGFVDVSPPTIRQELWREDEPVGLQFWQGHWMVVDREAWIKTRENLYSRFAPKEGMAFGEGRDVAPDGSLIEKKKDQ</sequence>
<evidence type="ECO:0000256" key="3">
    <source>
        <dbReference type="SAM" id="Phobius"/>
    </source>
</evidence>
<feature type="region of interest" description="Disordered" evidence="2">
    <location>
        <begin position="330"/>
        <end position="349"/>
    </location>
</feature>
<dbReference type="PROSITE" id="PS51186">
    <property type="entry name" value="GNAT"/>
    <property type="match status" value="1"/>
</dbReference>
<evidence type="ECO:0000256" key="2">
    <source>
        <dbReference type="SAM" id="MobiDB-lite"/>
    </source>
</evidence>
<feature type="region of interest" description="Disordered" evidence="2">
    <location>
        <begin position="1"/>
        <end position="25"/>
    </location>
</feature>
<dbReference type="GO" id="GO:0008080">
    <property type="term" value="F:N-acetyltransferase activity"/>
    <property type="evidence" value="ECO:0007669"/>
    <property type="project" value="InterPro"/>
</dbReference>
<protein>
    <recommendedName>
        <fullName evidence="4">N-acetyltransferase domain-containing protein</fullName>
    </recommendedName>
</protein>
<name>A0AAD3TQP4_9TREE</name>
<evidence type="ECO:0000313" key="5">
    <source>
        <dbReference type="EMBL" id="GMK55065.1"/>
    </source>
</evidence>
<dbReference type="EMBL" id="BTCM01000002">
    <property type="protein sequence ID" value="GMK55065.1"/>
    <property type="molecule type" value="Genomic_DNA"/>
</dbReference>
<reference evidence="5" key="2">
    <citation type="submission" date="2023-06" db="EMBL/GenBank/DDBJ databases">
        <authorList>
            <person name="Kobayashi Y."/>
            <person name="Kayamori A."/>
            <person name="Aoki K."/>
            <person name="Shiwa Y."/>
            <person name="Fujita N."/>
            <person name="Sugita T."/>
            <person name="Iwasaki W."/>
            <person name="Tanaka N."/>
            <person name="Takashima M."/>
        </authorList>
    </citation>
    <scope>NUCLEOTIDE SEQUENCE</scope>
    <source>
        <strain evidence="5">HIS016</strain>
    </source>
</reference>
<feature type="compositionally biased region" description="Basic and acidic residues" evidence="2">
    <location>
        <begin position="332"/>
        <end position="349"/>
    </location>
</feature>
<comment type="caution">
    <text evidence="5">The sequence shown here is derived from an EMBL/GenBank/DDBJ whole genome shotgun (WGS) entry which is preliminary data.</text>
</comment>
<dbReference type="AlphaFoldDB" id="A0AAD3TQP4"/>
<keyword evidence="3" id="KW-1133">Transmembrane helix</keyword>
<feature type="compositionally biased region" description="Polar residues" evidence="2">
    <location>
        <begin position="1"/>
        <end position="12"/>
    </location>
</feature>
<dbReference type="PANTHER" id="PTHR13947:SF37">
    <property type="entry name" value="LD18367P"/>
    <property type="match status" value="1"/>
</dbReference>
<feature type="transmembrane region" description="Helical" evidence="3">
    <location>
        <begin position="59"/>
        <end position="76"/>
    </location>
</feature>
<feature type="domain" description="N-acetyltransferase" evidence="4">
    <location>
        <begin position="101"/>
        <end position="309"/>
    </location>
</feature>
<gene>
    <name evidence="5" type="ORF">CspeluHIS016_0201210</name>
</gene>
<dbReference type="Gene3D" id="3.40.630.30">
    <property type="match status" value="1"/>
</dbReference>
<keyword evidence="1" id="KW-0808">Transferase</keyword>